<proteinExistence type="predicted"/>
<accession>A0AAV4JUZ2</accession>
<organism evidence="1 2">
    <name type="scientific">Elysia marginata</name>
    <dbReference type="NCBI Taxonomy" id="1093978"/>
    <lineage>
        <taxon>Eukaryota</taxon>
        <taxon>Metazoa</taxon>
        <taxon>Spiralia</taxon>
        <taxon>Lophotrochozoa</taxon>
        <taxon>Mollusca</taxon>
        <taxon>Gastropoda</taxon>
        <taxon>Heterobranchia</taxon>
        <taxon>Euthyneura</taxon>
        <taxon>Panpulmonata</taxon>
        <taxon>Sacoglossa</taxon>
        <taxon>Placobranchoidea</taxon>
        <taxon>Plakobranchidae</taxon>
        <taxon>Elysia</taxon>
    </lineage>
</organism>
<evidence type="ECO:0000313" key="2">
    <source>
        <dbReference type="Proteomes" id="UP000762676"/>
    </source>
</evidence>
<comment type="caution">
    <text evidence="1">The sequence shown here is derived from an EMBL/GenBank/DDBJ whole genome shotgun (WGS) entry which is preliminary data.</text>
</comment>
<name>A0AAV4JUZ2_9GAST</name>
<protein>
    <submittedName>
        <fullName evidence="1">Uncharacterized protein</fullName>
    </submittedName>
</protein>
<dbReference type="AlphaFoldDB" id="A0AAV4JUZ2"/>
<dbReference type="Proteomes" id="UP000762676">
    <property type="component" value="Unassembled WGS sequence"/>
</dbReference>
<evidence type="ECO:0000313" key="1">
    <source>
        <dbReference type="EMBL" id="GFS26609.1"/>
    </source>
</evidence>
<keyword evidence="2" id="KW-1185">Reference proteome</keyword>
<gene>
    <name evidence="1" type="ORF">ElyMa_005220000</name>
</gene>
<reference evidence="1 2" key="1">
    <citation type="journal article" date="2021" name="Elife">
        <title>Chloroplast acquisition without the gene transfer in kleptoplastic sea slugs, Plakobranchus ocellatus.</title>
        <authorList>
            <person name="Maeda T."/>
            <person name="Takahashi S."/>
            <person name="Yoshida T."/>
            <person name="Shimamura S."/>
            <person name="Takaki Y."/>
            <person name="Nagai Y."/>
            <person name="Toyoda A."/>
            <person name="Suzuki Y."/>
            <person name="Arimoto A."/>
            <person name="Ishii H."/>
            <person name="Satoh N."/>
            <person name="Nishiyama T."/>
            <person name="Hasebe M."/>
            <person name="Maruyama T."/>
            <person name="Minagawa J."/>
            <person name="Obokata J."/>
            <person name="Shigenobu S."/>
        </authorList>
    </citation>
    <scope>NUCLEOTIDE SEQUENCE [LARGE SCALE GENOMIC DNA]</scope>
</reference>
<dbReference type="EMBL" id="BMAT01010426">
    <property type="protein sequence ID" value="GFS26609.1"/>
    <property type="molecule type" value="Genomic_DNA"/>
</dbReference>
<sequence length="104" mass="11972">MQDEDRFLSGLYPSTCPAWVTLSRASYGWHSSCYSGCGDTQSLKLREDLKRLKVRTTRETLSLRLVSRQVINVMLADTMHREHFYTAVLTACLRLTVNAHLKHK</sequence>